<dbReference type="EMBL" id="JAVRJZ010000001">
    <property type="protein sequence ID" value="KAK2727884.1"/>
    <property type="molecule type" value="Genomic_DNA"/>
</dbReference>
<evidence type="ECO:0000313" key="8">
    <source>
        <dbReference type="EMBL" id="KAK2727884.1"/>
    </source>
</evidence>
<keyword evidence="6" id="KW-0143">Chaperone</keyword>
<protein>
    <recommendedName>
        <fullName evidence="7">CCT-eta</fullName>
    </recommendedName>
</protein>
<dbReference type="GO" id="GO:0005737">
    <property type="term" value="C:cytoplasm"/>
    <property type="evidence" value="ECO:0007669"/>
    <property type="project" value="UniProtKB-SubCell"/>
</dbReference>
<evidence type="ECO:0000256" key="6">
    <source>
        <dbReference type="ARBA" id="ARBA00023186"/>
    </source>
</evidence>
<comment type="caution">
    <text evidence="8">The sequence shown here is derived from an EMBL/GenBank/DDBJ whole genome shotgun (WGS) entry which is preliminary data.</text>
</comment>
<dbReference type="FunFam" id="3.50.7.10:FF:000006">
    <property type="entry name" value="T-complex protein 1 subunit eta"/>
    <property type="match status" value="1"/>
</dbReference>
<keyword evidence="9" id="KW-1185">Reference proteome</keyword>
<evidence type="ECO:0000256" key="4">
    <source>
        <dbReference type="ARBA" id="ARBA00022741"/>
    </source>
</evidence>
<comment type="subcellular location">
    <subcellularLocation>
        <location evidence="1">Cytoplasm</location>
    </subcellularLocation>
</comment>
<evidence type="ECO:0000256" key="1">
    <source>
        <dbReference type="ARBA" id="ARBA00004496"/>
    </source>
</evidence>
<evidence type="ECO:0000256" key="7">
    <source>
        <dbReference type="ARBA" id="ARBA00032221"/>
    </source>
</evidence>
<dbReference type="InterPro" id="IPR002423">
    <property type="entry name" value="Cpn60/GroEL/TCP-1"/>
</dbReference>
<dbReference type="InterPro" id="IPR027410">
    <property type="entry name" value="TCP-1-like_intermed_sf"/>
</dbReference>
<evidence type="ECO:0000256" key="5">
    <source>
        <dbReference type="ARBA" id="ARBA00022840"/>
    </source>
</evidence>
<organism evidence="8 9">
    <name type="scientific">Artemia franciscana</name>
    <name type="common">Brine shrimp</name>
    <name type="synonym">Artemia sanfranciscana</name>
    <dbReference type="NCBI Taxonomy" id="6661"/>
    <lineage>
        <taxon>Eukaryota</taxon>
        <taxon>Metazoa</taxon>
        <taxon>Ecdysozoa</taxon>
        <taxon>Arthropoda</taxon>
        <taxon>Crustacea</taxon>
        <taxon>Branchiopoda</taxon>
        <taxon>Anostraca</taxon>
        <taxon>Artemiidae</taxon>
        <taxon>Artemia</taxon>
    </lineage>
</organism>
<dbReference type="Gene3D" id="3.30.260.10">
    <property type="entry name" value="TCP-1-like chaperonin intermediate domain"/>
    <property type="match status" value="1"/>
</dbReference>
<dbReference type="InterPro" id="IPR027409">
    <property type="entry name" value="GroEL-like_apical_dom_sf"/>
</dbReference>
<proteinExistence type="inferred from homology"/>
<dbReference type="GO" id="GO:0005524">
    <property type="term" value="F:ATP binding"/>
    <property type="evidence" value="ECO:0007669"/>
    <property type="project" value="UniProtKB-KW"/>
</dbReference>
<accession>A0AA88IIC6</accession>
<evidence type="ECO:0000256" key="2">
    <source>
        <dbReference type="ARBA" id="ARBA00008020"/>
    </source>
</evidence>
<dbReference type="SUPFAM" id="SSF54849">
    <property type="entry name" value="GroEL-intermediate domain like"/>
    <property type="match status" value="1"/>
</dbReference>
<evidence type="ECO:0000313" key="9">
    <source>
        <dbReference type="Proteomes" id="UP001187531"/>
    </source>
</evidence>
<dbReference type="Gene3D" id="3.50.7.10">
    <property type="entry name" value="GroEL"/>
    <property type="match status" value="1"/>
</dbReference>
<keyword evidence="5" id="KW-0067">ATP-binding</keyword>
<keyword evidence="4" id="KW-0547">Nucleotide-binding</keyword>
<dbReference type="PANTHER" id="PTHR11353">
    <property type="entry name" value="CHAPERONIN"/>
    <property type="match status" value="1"/>
</dbReference>
<dbReference type="InterPro" id="IPR017998">
    <property type="entry name" value="Chaperone_TCP-1"/>
</dbReference>
<dbReference type="AlphaFoldDB" id="A0AA88IIC6"/>
<evidence type="ECO:0000256" key="3">
    <source>
        <dbReference type="ARBA" id="ARBA00022490"/>
    </source>
</evidence>
<reference evidence="8" key="1">
    <citation type="submission" date="2023-07" db="EMBL/GenBank/DDBJ databases">
        <title>Chromosome-level genome assembly of Artemia franciscana.</title>
        <authorList>
            <person name="Jo E."/>
        </authorList>
    </citation>
    <scope>NUCLEOTIDE SEQUENCE</scope>
    <source>
        <tissue evidence="8">Whole body</tissue>
    </source>
</reference>
<keyword evidence="3" id="KW-0963">Cytoplasm</keyword>
<sequence>MVQAEKITDTREGEPQLLSNIEAWKAVTEYLAATLGPFGNEIVDSLNKIKEFSLDNLDKHKLEYQEDFLYKVARTALNSKILKYHKEHFGRIVLDGVKDIEDMNLLGIKNVPGGNIKESFLVEGIAFENCFTYAGYEQQPKKINNPKTTCLNLELEWKSEKEKVELRIHSVEEYEEFSDAKWKIINDKLNLIIQSGAKVVLSKLPIGDYATQYFAKHDIFCAGRVDENDLKRISAFYNK</sequence>
<dbReference type="Pfam" id="PF00118">
    <property type="entry name" value="Cpn60_TCP1"/>
    <property type="match status" value="1"/>
</dbReference>
<gene>
    <name evidence="8" type="ORF">QYM36_008384</name>
</gene>
<comment type="similarity">
    <text evidence="2">Belongs to the TCP-1 chaperonin family.</text>
</comment>
<dbReference type="Proteomes" id="UP001187531">
    <property type="component" value="Unassembled WGS sequence"/>
</dbReference>
<dbReference type="SUPFAM" id="SSF52029">
    <property type="entry name" value="GroEL apical domain-like"/>
    <property type="match status" value="1"/>
</dbReference>
<name>A0AA88IIC6_ARTSF</name>
<dbReference type="GO" id="GO:0140662">
    <property type="term" value="F:ATP-dependent protein folding chaperone"/>
    <property type="evidence" value="ECO:0007669"/>
    <property type="project" value="InterPro"/>
</dbReference>